<dbReference type="GO" id="GO:0047753">
    <property type="term" value="F:choline-sulfatase activity"/>
    <property type="evidence" value="ECO:0007669"/>
    <property type="project" value="UniProtKB-EC"/>
</dbReference>
<keyword evidence="7" id="KW-1185">Reference proteome</keyword>
<dbReference type="OrthoDB" id="9795675at2"/>
<evidence type="ECO:0000259" key="4">
    <source>
        <dbReference type="Pfam" id="PF00884"/>
    </source>
</evidence>
<reference evidence="7" key="1">
    <citation type="submission" date="2019-01" db="EMBL/GenBank/DDBJ databases">
        <title>Gri0909 isolated from a small marine red alga.</title>
        <authorList>
            <person name="Kim J."/>
            <person name="Jeong S.E."/>
            <person name="Jeon C.O."/>
        </authorList>
    </citation>
    <scope>NUCLEOTIDE SEQUENCE [LARGE SCALE GENOMIC DNA]</scope>
    <source>
        <strain evidence="7">Gri0909</strain>
    </source>
</reference>
<dbReference type="Pfam" id="PF12411">
    <property type="entry name" value="Choline_sulf_C"/>
    <property type="match status" value="1"/>
</dbReference>
<accession>A0A3S2WQ80</accession>
<dbReference type="RefSeq" id="WP_127767001.1">
    <property type="nucleotide sequence ID" value="NZ_SADE01000003.1"/>
</dbReference>
<dbReference type="InterPro" id="IPR025863">
    <property type="entry name" value="Choline_sulf_C_dom"/>
</dbReference>
<dbReference type="PANTHER" id="PTHR45953">
    <property type="entry name" value="IDURONATE 2-SULFATASE"/>
    <property type="match status" value="1"/>
</dbReference>
<dbReference type="GO" id="GO:0046872">
    <property type="term" value="F:metal ion binding"/>
    <property type="evidence" value="ECO:0007669"/>
    <property type="project" value="UniProtKB-KW"/>
</dbReference>
<dbReference type="Proteomes" id="UP000287447">
    <property type="component" value="Unassembled WGS sequence"/>
</dbReference>
<dbReference type="AlphaFoldDB" id="A0A3S2WQ80"/>
<dbReference type="InterPro" id="IPR017850">
    <property type="entry name" value="Alkaline_phosphatase_core_sf"/>
</dbReference>
<comment type="similarity">
    <text evidence="1">Belongs to the sulfatase family.</text>
</comment>
<keyword evidence="3 6" id="KW-0378">Hydrolase</keyword>
<dbReference type="CDD" id="cd16032">
    <property type="entry name" value="choline-sulfatase"/>
    <property type="match status" value="1"/>
</dbReference>
<dbReference type="Pfam" id="PF00884">
    <property type="entry name" value="Sulfatase"/>
    <property type="match status" value="1"/>
</dbReference>
<evidence type="ECO:0000256" key="2">
    <source>
        <dbReference type="ARBA" id="ARBA00022723"/>
    </source>
</evidence>
<feature type="domain" description="Sulfatase N-terminal" evidence="4">
    <location>
        <begin position="12"/>
        <end position="355"/>
    </location>
</feature>
<feature type="domain" description="Choline sulfatase enzyme C-terminal" evidence="5">
    <location>
        <begin position="460"/>
        <end position="511"/>
    </location>
</feature>
<protein>
    <submittedName>
        <fullName evidence="6">Choline-sulfatase</fullName>
        <ecNumber evidence="6">3.1.6.6</ecNumber>
    </submittedName>
</protein>
<dbReference type="InterPro" id="IPR000917">
    <property type="entry name" value="Sulfatase_N"/>
</dbReference>
<dbReference type="EMBL" id="SADE01000003">
    <property type="protein sequence ID" value="RVU34817.1"/>
    <property type="molecule type" value="Genomic_DNA"/>
</dbReference>
<evidence type="ECO:0000313" key="7">
    <source>
        <dbReference type="Proteomes" id="UP000287447"/>
    </source>
</evidence>
<dbReference type="SUPFAM" id="SSF53649">
    <property type="entry name" value="Alkaline phosphatase-like"/>
    <property type="match status" value="1"/>
</dbReference>
<dbReference type="Gene3D" id="3.40.720.10">
    <property type="entry name" value="Alkaline Phosphatase, subunit A"/>
    <property type="match status" value="1"/>
</dbReference>
<keyword evidence="2" id="KW-0479">Metal-binding</keyword>
<dbReference type="PANTHER" id="PTHR45953:SF1">
    <property type="entry name" value="IDURONATE 2-SULFATASE"/>
    <property type="match status" value="1"/>
</dbReference>
<dbReference type="InterPro" id="IPR017785">
    <property type="entry name" value="Choline-sulfatase"/>
</dbReference>
<evidence type="ECO:0000256" key="3">
    <source>
        <dbReference type="ARBA" id="ARBA00022801"/>
    </source>
</evidence>
<organism evidence="6 7">
    <name type="scientific">Hwanghaeella grinnelliae</name>
    <dbReference type="NCBI Taxonomy" id="2500179"/>
    <lineage>
        <taxon>Bacteria</taxon>
        <taxon>Pseudomonadati</taxon>
        <taxon>Pseudomonadota</taxon>
        <taxon>Alphaproteobacteria</taxon>
        <taxon>Rhodospirillales</taxon>
        <taxon>Rhodospirillaceae</taxon>
        <taxon>Hwanghaeella</taxon>
    </lineage>
</organism>
<comment type="caution">
    <text evidence="6">The sequence shown here is derived from an EMBL/GenBank/DDBJ whole genome shotgun (WGS) entry which is preliminary data.</text>
</comment>
<dbReference type="EC" id="3.1.6.6" evidence="6"/>
<evidence type="ECO:0000313" key="6">
    <source>
        <dbReference type="EMBL" id="RVU34817.1"/>
    </source>
</evidence>
<dbReference type="InterPro" id="IPR024607">
    <property type="entry name" value="Sulfatase_CS"/>
</dbReference>
<dbReference type="FunFam" id="3.40.720.10:FF:000032">
    <property type="entry name" value="Choline sulfatase"/>
    <property type="match status" value="1"/>
</dbReference>
<evidence type="ECO:0000256" key="1">
    <source>
        <dbReference type="ARBA" id="ARBA00008779"/>
    </source>
</evidence>
<dbReference type="PROSITE" id="PS00149">
    <property type="entry name" value="SULFATASE_2"/>
    <property type="match status" value="1"/>
</dbReference>
<proteinExistence type="inferred from homology"/>
<name>A0A3S2WQ80_9PROT</name>
<sequence length="514" mass="57742">MSSPAASKTGRPNILLIMADQLAAQCLPCYGHPLVQAPALSKLADEGVVFDAAYTNSPLCAPSRFVMMSGRLPTKIASWDNAVEFSSEVPTFAHYLEALGYRTCLSGKMHFVGPDQLHGYRDRLTTDVYPSDFTWHPEWDRPTARLDWFHNMEVVTKAGPCMRSMYLDYDDEAVFKAKRYIFDRARDAGTGDAEPFMLTVSMIQPHDPYLCRQDKWDLYPAEDIDLPKVPLGSHKAHPMEERLRHGYGATDIDLDEATLRNARRAYYGSISDIDDKVADLMQTLKEAGVADNTIVIFTGDHGDMLGERGMWFKMSYLENSARVPMIVHAPTMFSPARVKEAVSLVDLLPTFVEAARDGKEGDYASPIEGRSLLPHLSGGTGHDEVIGEYFGEGTDTPVFMIRRGDMKLIDSGPNDPLQYYNVAADPTEVNNLADDPAHQDNVQRLVQEIAAKYDRPGLTEKVLESQRRRKFLKGVMRKQNLDWDHNPAQDAAQEYIRNSLPIYELEKRGRFPAV</sequence>
<dbReference type="NCBIfam" id="TIGR03417">
    <property type="entry name" value="chol_sulfatase"/>
    <property type="match status" value="1"/>
</dbReference>
<dbReference type="GO" id="GO:0005737">
    <property type="term" value="C:cytoplasm"/>
    <property type="evidence" value="ECO:0007669"/>
    <property type="project" value="TreeGrafter"/>
</dbReference>
<gene>
    <name evidence="6" type="primary">betC</name>
    <name evidence="6" type="ORF">EOI86_18405</name>
</gene>
<evidence type="ECO:0000259" key="5">
    <source>
        <dbReference type="Pfam" id="PF12411"/>
    </source>
</evidence>